<evidence type="ECO:0000313" key="3">
    <source>
        <dbReference type="Proteomes" id="UP000811246"/>
    </source>
</evidence>
<name>A0A922A3Z4_CARIL</name>
<gene>
    <name evidence="2" type="ORF">I3842_16G028100</name>
</gene>
<organism evidence="2 3">
    <name type="scientific">Carya illinoinensis</name>
    <name type="common">Pecan</name>
    <dbReference type="NCBI Taxonomy" id="32201"/>
    <lineage>
        <taxon>Eukaryota</taxon>
        <taxon>Viridiplantae</taxon>
        <taxon>Streptophyta</taxon>
        <taxon>Embryophyta</taxon>
        <taxon>Tracheophyta</taxon>
        <taxon>Spermatophyta</taxon>
        <taxon>Magnoliopsida</taxon>
        <taxon>eudicotyledons</taxon>
        <taxon>Gunneridae</taxon>
        <taxon>Pentapetalae</taxon>
        <taxon>rosids</taxon>
        <taxon>fabids</taxon>
        <taxon>Fagales</taxon>
        <taxon>Juglandaceae</taxon>
        <taxon>Carya</taxon>
    </lineage>
</organism>
<dbReference type="EMBL" id="CM031840">
    <property type="protein sequence ID" value="KAG6671911.1"/>
    <property type="molecule type" value="Genomic_DNA"/>
</dbReference>
<dbReference type="Proteomes" id="UP000811246">
    <property type="component" value="Chromosome 16"/>
</dbReference>
<sequence>MVPRGPGMNRYLNRENPNTLVEIIADQQIIGPGEDKGDQRRGEGSEGMGPLKTAAEISGTAAPKINAFLSLSLSLSLSLCFCSSGYIRSLCTPFLFVST</sequence>
<feature type="compositionally biased region" description="Basic and acidic residues" evidence="1">
    <location>
        <begin position="33"/>
        <end position="44"/>
    </location>
</feature>
<accession>A0A922A3Z4</accession>
<dbReference type="AlphaFoldDB" id="A0A922A3Z4"/>
<feature type="region of interest" description="Disordered" evidence="1">
    <location>
        <begin position="29"/>
        <end position="52"/>
    </location>
</feature>
<protein>
    <submittedName>
        <fullName evidence="2">Uncharacterized protein</fullName>
    </submittedName>
</protein>
<evidence type="ECO:0000256" key="1">
    <source>
        <dbReference type="SAM" id="MobiDB-lite"/>
    </source>
</evidence>
<reference evidence="2" key="1">
    <citation type="submission" date="2021-01" db="EMBL/GenBank/DDBJ databases">
        <authorList>
            <person name="Lovell J.T."/>
            <person name="Bentley N."/>
            <person name="Bhattarai G."/>
            <person name="Jenkins J.W."/>
            <person name="Sreedasyam A."/>
            <person name="Alarcon Y."/>
            <person name="Bock C."/>
            <person name="Boston L."/>
            <person name="Carlson J."/>
            <person name="Cervantes K."/>
            <person name="Clermont K."/>
            <person name="Krom N."/>
            <person name="Kubenka K."/>
            <person name="Mamidi S."/>
            <person name="Mattison C."/>
            <person name="Monteros M."/>
            <person name="Pisani C."/>
            <person name="Plott C."/>
            <person name="Rajasekar S."/>
            <person name="Rhein H.S."/>
            <person name="Rohla C."/>
            <person name="Song M."/>
            <person name="Hilaire R.S."/>
            <person name="Shu S."/>
            <person name="Wells L."/>
            <person name="Wang X."/>
            <person name="Webber J."/>
            <person name="Heerema R.J."/>
            <person name="Klein P."/>
            <person name="Conner P."/>
            <person name="Grauke L."/>
            <person name="Grimwood J."/>
            <person name="Schmutz J."/>
            <person name="Randall J.J."/>
        </authorList>
    </citation>
    <scope>NUCLEOTIDE SEQUENCE</scope>
    <source>
        <tissue evidence="2">Leaf</tissue>
    </source>
</reference>
<comment type="caution">
    <text evidence="2">The sequence shown here is derived from an EMBL/GenBank/DDBJ whole genome shotgun (WGS) entry which is preliminary data.</text>
</comment>
<proteinExistence type="predicted"/>
<evidence type="ECO:0000313" key="2">
    <source>
        <dbReference type="EMBL" id="KAG6671911.1"/>
    </source>
</evidence>